<dbReference type="OrthoDB" id="413520at2759"/>
<organism evidence="1 2">
    <name type="scientific">Hydnum rufescens UP504</name>
    <dbReference type="NCBI Taxonomy" id="1448309"/>
    <lineage>
        <taxon>Eukaryota</taxon>
        <taxon>Fungi</taxon>
        <taxon>Dikarya</taxon>
        <taxon>Basidiomycota</taxon>
        <taxon>Agaricomycotina</taxon>
        <taxon>Agaricomycetes</taxon>
        <taxon>Cantharellales</taxon>
        <taxon>Hydnaceae</taxon>
        <taxon>Hydnum</taxon>
    </lineage>
</organism>
<dbReference type="AlphaFoldDB" id="A0A9P6DQF9"/>
<dbReference type="InterPro" id="IPR029063">
    <property type="entry name" value="SAM-dependent_MTases_sf"/>
</dbReference>
<comment type="caution">
    <text evidence="1">The sequence shown here is derived from an EMBL/GenBank/DDBJ whole genome shotgun (WGS) entry which is preliminary data.</text>
</comment>
<gene>
    <name evidence="1" type="ORF">BS47DRAFT_1421971</name>
</gene>
<dbReference type="EMBL" id="MU129083">
    <property type="protein sequence ID" value="KAF9507338.1"/>
    <property type="molecule type" value="Genomic_DNA"/>
</dbReference>
<accession>A0A9P6DQF9</accession>
<proteinExistence type="predicted"/>
<keyword evidence="2" id="KW-1185">Reference proteome</keyword>
<dbReference type="PANTHER" id="PTHR14614">
    <property type="entry name" value="HEPATOCELLULAR CARCINOMA-ASSOCIATED ANTIGEN"/>
    <property type="match status" value="1"/>
</dbReference>
<dbReference type="Gene3D" id="3.40.50.150">
    <property type="entry name" value="Vaccinia Virus protein VP39"/>
    <property type="match status" value="1"/>
</dbReference>
<protein>
    <recommendedName>
        <fullName evidence="3">Methyltransferase-domain-containing protein</fullName>
    </recommendedName>
</protein>
<dbReference type="Proteomes" id="UP000886523">
    <property type="component" value="Unassembled WGS sequence"/>
</dbReference>
<dbReference type="InterPro" id="IPR019410">
    <property type="entry name" value="Methyltransf_16"/>
</dbReference>
<name>A0A9P6DQF9_9AGAM</name>
<reference evidence="1" key="1">
    <citation type="journal article" date="2020" name="Nat. Commun.">
        <title>Large-scale genome sequencing of mycorrhizal fungi provides insights into the early evolution of symbiotic traits.</title>
        <authorList>
            <person name="Miyauchi S."/>
            <person name="Kiss E."/>
            <person name="Kuo A."/>
            <person name="Drula E."/>
            <person name="Kohler A."/>
            <person name="Sanchez-Garcia M."/>
            <person name="Morin E."/>
            <person name="Andreopoulos B."/>
            <person name="Barry K.W."/>
            <person name="Bonito G."/>
            <person name="Buee M."/>
            <person name="Carver A."/>
            <person name="Chen C."/>
            <person name="Cichocki N."/>
            <person name="Clum A."/>
            <person name="Culley D."/>
            <person name="Crous P.W."/>
            <person name="Fauchery L."/>
            <person name="Girlanda M."/>
            <person name="Hayes R.D."/>
            <person name="Keri Z."/>
            <person name="LaButti K."/>
            <person name="Lipzen A."/>
            <person name="Lombard V."/>
            <person name="Magnuson J."/>
            <person name="Maillard F."/>
            <person name="Murat C."/>
            <person name="Nolan M."/>
            <person name="Ohm R.A."/>
            <person name="Pangilinan J."/>
            <person name="Pereira M.F."/>
            <person name="Perotto S."/>
            <person name="Peter M."/>
            <person name="Pfister S."/>
            <person name="Riley R."/>
            <person name="Sitrit Y."/>
            <person name="Stielow J.B."/>
            <person name="Szollosi G."/>
            <person name="Zifcakova L."/>
            <person name="Stursova M."/>
            <person name="Spatafora J.W."/>
            <person name="Tedersoo L."/>
            <person name="Vaario L.M."/>
            <person name="Yamada A."/>
            <person name="Yan M."/>
            <person name="Wang P."/>
            <person name="Xu J."/>
            <person name="Bruns T."/>
            <person name="Baldrian P."/>
            <person name="Vilgalys R."/>
            <person name="Dunand C."/>
            <person name="Henrissat B."/>
            <person name="Grigoriev I.V."/>
            <person name="Hibbett D."/>
            <person name="Nagy L.G."/>
            <person name="Martin F.M."/>
        </authorList>
    </citation>
    <scope>NUCLEOTIDE SEQUENCE</scope>
    <source>
        <strain evidence="1">UP504</strain>
    </source>
</reference>
<evidence type="ECO:0008006" key="3">
    <source>
        <dbReference type="Google" id="ProtNLM"/>
    </source>
</evidence>
<dbReference type="Pfam" id="PF10294">
    <property type="entry name" value="Methyltransf_16"/>
    <property type="match status" value="1"/>
</dbReference>
<evidence type="ECO:0000313" key="2">
    <source>
        <dbReference type="Proteomes" id="UP000886523"/>
    </source>
</evidence>
<dbReference type="GO" id="GO:0005737">
    <property type="term" value="C:cytoplasm"/>
    <property type="evidence" value="ECO:0007669"/>
    <property type="project" value="TreeGrafter"/>
</dbReference>
<evidence type="ECO:0000313" key="1">
    <source>
        <dbReference type="EMBL" id="KAF9507338.1"/>
    </source>
</evidence>
<sequence>MFWYLSFVRPPPSLYSTSDRTITTSVQIANDLRTESREYSSTKLTNWRPSVEYKALDIPLPPLRPGARAAEPLRVALWAILESMVGSQMNDASSLFRIDLASRTFGSLPFPVLSMPIVFTAPNRTPKAKVTKQEQIERILLLPDISGNSGAPHEHRKSLVIREQTSFDLDKKLWDSGIGLSSWISDQLFLGSTQSSNVTITQAFRSRMMSPEALEVVELGTGTGLVSLALATLFESHPDKPPRNILATDLPSALTLIDHNIKTNDHLFPSIQIESGILDWEDESAVSAERFPSGIDLIVMADVTYNVDVFPALLRTLRALLALAVSQNPLGGMSRAPPFVLLAYKERDPAERSLFDHARQLGVLFEQVASIPGAGGAPIEIYLALYFNSDDQIPKQSVWGMEGVI</sequence>
<dbReference type="SUPFAM" id="SSF53335">
    <property type="entry name" value="S-adenosyl-L-methionine-dependent methyltransferases"/>
    <property type="match status" value="1"/>
</dbReference>
<dbReference type="PANTHER" id="PTHR14614:SF162">
    <property type="entry name" value="EXPRESSED PROTEIN"/>
    <property type="match status" value="1"/>
</dbReference>
<dbReference type="GO" id="GO:0008757">
    <property type="term" value="F:S-adenosylmethionine-dependent methyltransferase activity"/>
    <property type="evidence" value="ECO:0007669"/>
    <property type="project" value="UniProtKB-ARBA"/>
</dbReference>
<dbReference type="GO" id="GO:0005634">
    <property type="term" value="C:nucleus"/>
    <property type="evidence" value="ECO:0007669"/>
    <property type="project" value="TreeGrafter"/>
</dbReference>